<evidence type="ECO:0000256" key="1">
    <source>
        <dbReference type="SAM" id="Phobius"/>
    </source>
</evidence>
<dbReference type="AlphaFoldDB" id="A0A3B4FVB5"/>
<reference evidence="2" key="1">
    <citation type="submission" date="2023-09" db="UniProtKB">
        <authorList>
            <consortium name="Ensembl"/>
        </authorList>
    </citation>
    <scope>IDENTIFICATION</scope>
</reference>
<dbReference type="GeneTree" id="ENSGT00940000181911"/>
<proteinExistence type="predicted"/>
<accession>A0A3B4FVB5</accession>
<dbReference type="STRING" id="303518.ENSPNYP00000013689"/>
<evidence type="ECO:0000313" key="2">
    <source>
        <dbReference type="Ensembl" id="ENSPNYP00000013689.1"/>
    </source>
</evidence>
<keyword evidence="1" id="KW-0812">Transmembrane</keyword>
<keyword evidence="1" id="KW-0472">Membrane</keyword>
<evidence type="ECO:0008006" key="3">
    <source>
        <dbReference type="Google" id="ProtNLM"/>
    </source>
</evidence>
<feature type="transmembrane region" description="Helical" evidence="1">
    <location>
        <begin position="22"/>
        <end position="42"/>
    </location>
</feature>
<protein>
    <recommendedName>
        <fullName evidence="3">Major facilitator superfamily (MFS) profile domain-containing protein</fullName>
    </recommendedName>
</protein>
<organism evidence="2">
    <name type="scientific">Pundamilia nyererei</name>
    <dbReference type="NCBI Taxonomy" id="303518"/>
    <lineage>
        <taxon>Eukaryota</taxon>
        <taxon>Metazoa</taxon>
        <taxon>Chordata</taxon>
        <taxon>Craniata</taxon>
        <taxon>Vertebrata</taxon>
        <taxon>Euteleostomi</taxon>
        <taxon>Actinopterygii</taxon>
        <taxon>Neopterygii</taxon>
        <taxon>Teleostei</taxon>
        <taxon>Neoteleostei</taxon>
        <taxon>Acanthomorphata</taxon>
        <taxon>Ovalentaria</taxon>
        <taxon>Cichlomorphae</taxon>
        <taxon>Cichliformes</taxon>
        <taxon>Cichlidae</taxon>
        <taxon>African cichlids</taxon>
        <taxon>Pseudocrenilabrinae</taxon>
        <taxon>Haplochromini</taxon>
        <taxon>Pundamilia</taxon>
    </lineage>
</organism>
<dbReference type="Ensembl" id="ENSPNYT00000014028.1">
    <property type="protein sequence ID" value="ENSPNYP00000013689.1"/>
    <property type="gene ID" value="ENSPNYG00000010374.1"/>
</dbReference>
<name>A0A3B4FVB5_9CICH</name>
<keyword evidence="1" id="KW-1133">Transmembrane helix</keyword>
<sequence>MLSRAGSSISPYLLQLAVFYEFLPWMLVGSLSLVSVVLCFFLPETFREPLPDTIDQMQFCEKPSKTLNCYKGVKSVSSSQVQLTKHT</sequence>